<feature type="region of interest" description="Disordered" evidence="1">
    <location>
        <begin position="68"/>
        <end position="160"/>
    </location>
</feature>
<sequence length="863" mass="91628">MGSGRGGSSKTNNNGSAAAATGSGVGLQSIPAGARKVVQSLKEIVNCPEPEIYAMLKECNMDPNEAVNRLLSQDPFHEVKSKREKKKENKEAPESRSRGSGVTSNRGRSGADRYAPRGGSTQHATSESASHGRPSYKKENGSVYSSSSLPSSGVAGNNASRKAPLYSDAAANEVKVPPMVLPDNVSSASQASGYQSAWGGVPGQVSMADIVKMGKPQSKAPSAPSTTHNVNHHHFQGPSAPYQSLQSSEDHISKVSEGHLDTRASGQHVSVDDEWPSIEPPSAPASSISKPHVVTEMLPESSTVPFDTVNRVSGLDESQAAEEGTIEDHDTNHVGDTSVSGRKLLEDNAEGESLFENDLYRNRGSFQPQGHAFDRHGAENASASVSSVTANLQQLNLKKEDVALPPEREGPSVVIPDHLQVQSADCSHLSFGTFGSIASAGFSGPSASMPVKANLEEAPLEADVSSVGHTDTRNSEYYSEEPHRNASEGNLYHRASAATGNYDPSSPSQPETLKAENLEVDRGNQYAFTSSTPNYAFENPQQLNIGFSESQTSSQIQNLSPFSNNLPAYTNSLPNSLLAANLPPGRESDIPYSPFPATQSMATKYGNIASSIGGPSISMNEFLPLSSFFPTAHTISGNNLATGPALPPHLAASPYSQPTLPLGPFTNMIGYPFLPQSYTYVPSAFQQASYHQSLAAMLPQYKNSVSVSSLPQSAPVASGYGSFGNSTTIPGNFQMNPAAAPSASSLGYEDVLNAQYKDNSHLISLQQQNDNSGMWLHGAGSRTMSGVPANTYYNFQGGQSQQPSGFRQAQQPSQNYGALGYPNFYHSQTGISLDHQQQNPRDGSLGGSQGQPKPSQQLWQNNY</sequence>
<dbReference type="Proteomes" id="UP001161247">
    <property type="component" value="Chromosome 1"/>
</dbReference>
<feature type="compositionally biased region" description="Basic and acidic residues" evidence="1">
    <location>
        <begin position="75"/>
        <end position="97"/>
    </location>
</feature>
<feature type="region of interest" description="Disordered" evidence="1">
    <location>
        <begin position="316"/>
        <end position="342"/>
    </location>
</feature>
<name>A0AAV1BX46_OLDCO</name>
<feature type="compositionally biased region" description="Low complexity" evidence="1">
    <location>
        <begin position="142"/>
        <end position="152"/>
    </location>
</feature>
<feature type="region of interest" description="Disordered" evidence="1">
    <location>
        <begin position="834"/>
        <end position="863"/>
    </location>
</feature>
<evidence type="ECO:0000313" key="4">
    <source>
        <dbReference type="Proteomes" id="UP001161247"/>
    </source>
</evidence>
<protein>
    <submittedName>
        <fullName evidence="3">OLC1v1022106C1</fullName>
    </submittedName>
</protein>
<reference evidence="3" key="1">
    <citation type="submission" date="2023-03" db="EMBL/GenBank/DDBJ databases">
        <authorList>
            <person name="Julca I."/>
        </authorList>
    </citation>
    <scope>NUCLEOTIDE SEQUENCE</scope>
</reference>
<dbReference type="InterPro" id="IPR009719">
    <property type="entry name" value="GIP1_N"/>
</dbReference>
<feature type="compositionally biased region" description="Polar residues" evidence="1">
    <location>
        <begin position="219"/>
        <end position="229"/>
    </location>
</feature>
<feature type="compositionally biased region" description="Low complexity" evidence="1">
    <location>
        <begin position="850"/>
        <end position="863"/>
    </location>
</feature>
<feature type="region of interest" description="Disordered" evidence="1">
    <location>
        <begin position="215"/>
        <end position="253"/>
    </location>
</feature>
<evidence type="ECO:0000259" key="2">
    <source>
        <dbReference type="Pfam" id="PF06972"/>
    </source>
</evidence>
<dbReference type="AlphaFoldDB" id="A0AAV1BX46"/>
<dbReference type="PANTHER" id="PTHR46445">
    <property type="entry name" value="RNA POLYMERASE II DEGRADATION FACTOR-LIKE PROTEIN (DUF1296)"/>
    <property type="match status" value="1"/>
</dbReference>
<gene>
    <name evidence="3" type="ORF">OLC1_LOCUS619</name>
</gene>
<feature type="region of interest" description="Disordered" evidence="1">
    <location>
        <begin position="1"/>
        <end position="28"/>
    </location>
</feature>
<feature type="compositionally biased region" description="Polar residues" evidence="1">
    <location>
        <begin position="98"/>
        <end position="107"/>
    </location>
</feature>
<dbReference type="PANTHER" id="PTHR46445:SF3">
    <property type="entry name" value="RNA POLYMERASE II DEGRADATION FACTOR-LIKE PROTEIN (DUF1296)-RELATED"/>
    <property type="match status" value="1"/>
</dbReference>
<evidence type="ECO:0000313" key="3">
    <source>
        <dbReference type="EMBL" id="CAI9087910.1"/>
    </source>
</evidence>
<dbReference type="EMBL" id="OX459118">
    <property type="protein sequence ID" value="CAI9087910.1"/>
    <property type="molecule type" value="Genomic_DNA"/>
</dbReference>
<accession>A0AAV1BX46</accession>
<feature type="domain" description="GBF-interacting protein 1 N-terminal" evidence="2">
    <location>
        <begin position="30"/>
        <end position="88"/>
    </location>
</feature>
<keyword evidence="4" id="KW-1185">Reference proteome</keyword>
<dbReference type="Pfam" id="PF06972">
    <property type="entry name" value="GIP1_N"/>
    <property type="match status" value="1"/>
</dbReference>
<feature type="compositionally biased region" description="Low complexity" evidence="1">
    <location>
        <begin position="8"/>
        <end position="22"/>
    </location>
</feature>
<feature type="compositionally biased region" description="Low complexity" evidence="1">
    <location>
        <begin position="797"/>
        <end position="808"/>
    </location>
</feature>
<proteinExistence type="predicted"/>
<feature type="region of interest" description="Disordered" evidence="1">
    <location>
        <begin position="797"/>
        <end position="821"/>
    </location>
</feature>
<dbReference type="InterPro" id="IPR009060">
    <property type="entry name" value="UBA-like_sf"/>
</dbReference>
<evidence type="ECO:0000256" key="1">
    <source>
        <dbReference type="SAM" id="MobiDB-lite"/>
    </source>
</evidence>
<organism evidence="3 4">
    <name type="scientific">Oldenlandia corymbosa var. corymbosa</name>
    <dbReference type="NCBI Taxonomy" id="529605"/>
    <lineage>
        <taxon>Eukaryota</taxon>
        <taxon>Viridiplantae</taxon>
        <taxon>Streptophyta</taxon>
        <taxon>Embryophyta</taxon>
        <taxon>Tracheophyta</taxon>
        <taxon>Spermatophyta</taxon>
        <taxon>Magnoliopsida</taxon>
        <taxon>eudicotyledons</taxon>
        <taxon>Gunneridae</taxon>
        <taxon>Pentapetalae</taxon>
        <taxon>asterids</taxon>
        <taxon>lamiids</taxon>
        <taxon>Gentianales</taxon>
        <taxon>Rubiaceae</taxon>
        <taxon>Rubioideae</taxon>
        <taxon>Spermacoceae</taxon>
        <taxon>Hedyotis-Oldenlandia complex</taxon>
        <taxon>Oldenlandia</taxon>
    </lineage>
</organism>
<feature type="compositionally biased region" description="Basic and acidic residues" evidence="1">
    <location>
        <begin position="470"/>
        <end position="486"/>
    </location>
</feature>
<feature type="region of interest" description="Disordered" evidence="1">
    <location>
        <begin position="460"/>
        <end position="487"/>
    </location>
</feature>
<feature type="compositionally biased region" description="Polar residues" evidence="1">
    <location>
        <begin position="119"/>
        <end position="129"/>
    </location>
</feature>
<dbReference type="SUPFAM" id="SSF46934">
    <property type="entry name" value="UBA-like"/>
    <property type="match status" value="1"/>
</dbReference>